<name>A0A1F7ZP19_9EURO</name>
<reference evidence="3 4" key="1">
    <citation type="journal article" date="2016" name="Genome Biol. Evol.">
        <title>Draft genome sequence of an aflatoxigenic Aspergillus species, A. bombycis.</title>
        <authorList>
            <person name="Moore G.G."/>
            <person name="Mack B.M."/>
            <person name="Beltz S.B."/>
            <person name="Gilbert M.K."/>
        </authorList>
    </citation>
    <scope>NUCLEOTIDE SEQUENCE [LARGE SCALE GENOMIC DNA]</scope>
    <source>
        <strain evidence="4">NRRL 26010</strain>
    </source>
</reference>
<dbReference type="PROSITE" id="PS51140">
    <property type="entry name" value="CUE"/>
    <property type="match status" value="1"/>
</dbReference>
<evidence type="ECO:0000313" key="3">
    <source>
        <dbReference type="EMBL" id="OGM41193.1"/>
    </source>
</evidence>
<feature type="region of interest" description="Disordered" evidence="1">
    <location>
        <begin position="387"/>
        <end position="417"/>
    </location>
</feature>
<dbReference type="CDD" id="cd14364">
    <property type="entry name" value="CUE_ASCC2"/>
    <property type="match status" value="1"/>
</dbReference>
<dbReference type="GeneID" id="34452927"/>
<dbReference type="Pfam" id="PF02845">
    <property type="entry name" value="CUE"/>
    <property type="match status" value="1"/>
</dbReference>
<dbReference type="GO" id="GO:0043130">
    <property type="term" value="F:ubiquitin binding"/>
    <property type="evidence" value="ECO:0007669"/>
    <property type="project" value="InterPro"/>
</dbReference>
<dbReference type="Gene3D" id="1.10.8.10">
    <property type="entry name" value="DNA helicase RuvA subunit, C-terminal domain"/>
    <property type="match status" value="1"/>
</dbReference>
<dbReference type="PANTHER" id="PTHR21494:SF0">
    <property type="entry name" value="ACTIVATING SIGNAL COINTEGRATOR 1 COMPLEX SUBUNIT 2"/>
    <property type="match status" value="1"/>
</dbReference>
<feature type="compositionally biased region" description="Pro residues" evidence="1">
    <location>
        <begin position="403"/>
        <end position="412"/>
    </location>
</feature>
<sequence>MAIWPPLAPVPPPAVQSAIPPQEWELYTDAWILLLSLRIESSNAEFAQYASTDDSAVTFLTSFYDQLASAGTPGLHMGTKARTLRRLCFLLTRRLLLDAPTSPPDLLEWKYLGNMCSCYPSSSALKKLLSEAWDKHEETISSSLEKAKTTMTKQLAMSSSAQAPKIISDIRLLTILGSVLPPCGQTLMAGSDFLDTCCEAYQGHKREDFRKVLVAIIYVGLTSLLKGPKPNLSLLLDQLFSLKASAGINAPTTKKEPTLLSDLICSSDLLVRLDRYLILHPQKRGQDLLSSLRAYQIESNVFHHRYQKQKRRLDKGKARATTDLPQADDMHIHRMSLITQIQDLFPDLGSGYIVRLLDVYDDNPEIVIAHLLDDSIPPELQNLDKSEQLPTTDSTAPKHDPFPPRPTPPGISPPTQARKNIFDKDVDLADLAETDQLRFGRANPDQTADDILADRSKHAANKAAIMSALASFDSDDDERDDTYDVADVGGTVDATTTDTDADAKHKADELDLTLFRTYKLRRRCLLGTRLPVGRSHELR</sequence>
<dbReference type="AlphaFoldDB" id="A0A1F7ZP19"/>
<dbReference type="InterPro" id="IPR003892">
    <property type="entry name" value="CUE"/>
</dbReference>
<dbReference type="RefSeq" id="XP_022384910.1">
    <property type="nucleotide sequence ID" value="XM_022536665.1"/>
</dbReference>
<dbReference type="InterPro" id="IPR052586">
    <property type="entry name" value="ASCC2"/>
</dbReference>
<dbReference type="InterPro" id="IPR009060">
    <property type="entry name" value="UBA-like_sf"/>
</dbReference>
<evidence type="ECO:0000313" key="4">
    <source>
        <dbReference type="Proteomes" id="UP000179179"/>
    </source>
</evidence>
<dbReference type="Proteomes" id="UP000179179">
    <property type="component" value="Unassembled WGS sequence"/>
</dbReference>
<dbReference type="PANTHER" id="PTHR21494">
    <property type="entry name" value="ACTIVATING SIGNAL COINTEGRATOR 1 COMPLEX SUBUNIT 2 ASC-1 COMPLEX SUBUNIT P100"/>
    <property type="match status" value="1"/>
</dbReference>
<dbReference type="EMBL" id="LYCR01000118">
    <property type="protein sequence ID" value="OGM41193.1"/>
    <property type="molecule type" value="Genomic_DNA"/>
</dbReference>
<comment type="caution">
    <text evidence="3">The sequence shown here is derived from an EMBL/GenBank/DDBJ whole genome shotgun (WGS) entry which is preliminary data.</text>
</comment>
<dbReference type="OrthoDB" id="5577209at2759"/>
<dbReference type="SMART" id="SM00546">
    <property type="entry name" value="CUE"/>
    <property type="match status" value="1"/>
</dbReference>
<dbReference type="STRING" id="109264.A0A1F7ZP19"/>
<organism evidence="3 4">
    <name type="scientific">Aspergillus bombycis</name>
    <dbReference type="NCBI Taxonomy" id="109264"/>
    <lineage>
        <taxon>Eukaryota</taxon>
        <taxon>Fungi</taxon>
        <taxon>Dikarya</taxon>
        <taxon>Ascomycota</taxon>
        <taxon>Pezizomycotina</taxon>
        <taxon>Eurotiomycetes</taxon>
        <taxon>Eurotiomycetidae</taxon>
        <taxon>Eurotiales</taxon>
        <taxon>Aspergillaceae</taxon>
        <taxon>Aspergillus</taxon>
    </lineage>
</organism>
<accession>A0A1F7ZP19</accession>
<dbReference type="SUPFAM" id="SSF46934">
    <property type="entry name" value="UBA-like"/>
    <property type="match status" value="1"/>
</dbReference>
<evidence type="ECO:0000256" key="1">
    <source>
        <dbReference type="SAM" id="MobiDB-lite"/>
    </source>
</evidence>
<gene>
    <name evidence="3" type="ORF">ABOM_009537</name>
</gene>
<protein>
    <submittedName>
        <fullName evidence="3">CUE domain protein</fullName>
    </submittedName>
</protein>
<evidence type="ECO:0000259" key="2">
    <source>
        <dbReference type="PROSITE" id="PS51140"/>
    </source>
</evidence>
<keyword evidence="4" id="KW-1185">Reference proteome</keyword>
<proteinExistence type="predicted"/>
<dbReference type="InterPro" id="IPR041800">
    <property type="entry name" value="ASCC2_CUE"/>
</dbReference>
<feature type="domain" description="CUE" evidence="2">
    <location>
        <begin position="333"/>
        <end position="376"/>
    </location>
</feature>